<name>A0A4Y7KKI7_PAPSO</name>
<sequence>MDNGFPLQFMLTGNYRWGLRPLPSVKALEMAWGLSGKAHKTKSITPSFGTEWLNALVTNSAILRLINFVAGSPSSSQGYQGKQAKQGLDLRNGNEIGGDCSDDSIKFKLNRPDCRTPSFGTEWLNALVTNSAILRLINFVAGSPSSSQGYQGKQAKQVGLHWKKL</sequence>
<keyword evidence="2" id="KW-1185">Reference proteome</keyword>
<dbReference type="Gramene" id="RZC72882">
    <property type="protein sequence ID" value="RZC72882"/>
    <property type="gene ID" value="C5167_048383"/>
</dbReference>
<evidence type="ECO:0000313" key="1">
    <source>
        <dbReference type="EMBL" id="RZC72882.1"/>
    </source>
</evidence>
<dbReference type="Proteomes" id="UP000316621">
    <property type="component" value="Chromosome 8"/>
</dbReference>
<proteinExistence type="predicted"/>
<protein>
    <submittedName>
        <fullName evidence="1">Uncharacterized protein</fullName>
    </submittedName>
</protein>
<reference evidence="1 2" key="1">
    <citation type="journal article" date="2018" name="Science">
        <title>The opium poppy genome and morphinan production.</title>
        <authorList>
            <person name="Guo L."/>
            <person name="Winzer T."/>
            <person name="Yang X."/>
            <person name="Li Y."/>
            <person name="Ning Z."/>
            <person name="He Z."/>
            <person name="Teodor R."/>
            <person name="Lu Y."/>
            <person name="Bowser T.A."/>
            <person name="Graham I.A."/>
            <person name="Ye K."/>
        </authorList>
    </citation>
    <scope>NUCLEOTIDE SEQUENCE [LARGE SCALE GENOMIC DNA]</scope>
    <source>
        <strain evidence="2">cv. HN1</strain>
        <tissue evidence="1">Leaves</tissue>
    </source>
</reference>
<accession>A0A4Y7KKI7</accession>
<evidence type="ECO:0000313" key="2">
    <source>
        <dbReference type="Proteomes" id="UP000316621"/>
    </source>
</evidence>
<organism evidence="1 2">
    <name type="scientific">Papaver somniferum</name>
    <name type="common">Opium poppy</name>
    <dbReference type="NCBI Taxonomy" id="3469"/>
    <lineage>
        <taxon>Eukaryota</taxon>
        <taxon>Viridiplantae</taxon>
        <taxon>Streptophyta</taxon>
        <taxon>Embryophyta</taxon>
        <taxon>Tracheophyta</taxon>
        <taxon>Spermatophyta</taxon>
        <taxon>Magnoliopsida</taxon>
        <taxon>Ranunculales</taxon>
        <taxon>Papaveraceae</taxon>
        <taxon>Papaveroideae</taxon>
        <taxon>Papaver</taxon>
    </lineage>
</organism>
<dbReference type="AlphaFoldDB" id="A0A4Y7KKI7"/>
<gene>
    <name evidence="1" type="ORF">C5167_048383</name>
</gene>
<dbReference type="EMBL" id="CM010722">
    <property type="protein sequence ID" value="RZC72882.1"/>
    <property type="molecule type" value="Genomic_DNA"/>
</dbReference>